<comment type="caution">
    <text evidence="4">The sequence shown here is derived from an EMBL/GenBank/DDBJ whole genome shotgun (WGS) entry which is preliminary data.</text>
</comment>
<dbReference type="InterPro" id="IPR000421">
    <property type="entry name" value="FA58C"/>
</dbReference>
<feature type="domain" description="F5/8 type C" evidence="3">
    <location>
        <begin position="97"/>
        <end position="245"/>
    </location>
</feature>
<dbReference type="CDD" id="cd00057">
    <property type="entry name" value="FA58C"/>
    <property type="match status" value="1"/>
</dbReference>
<dbReference type="Pfam" id="PF00754">
    <property type="entry name" value="F5_F8_type_C"/>
    <property type="match status" value="1"/>
</dbReference>
<reference evidence="4 5" key="1">
    <citation type="submission" date="2024-02" db="EMBL/GenBank/DDBJ databases">
        <authorList>
            <person name="Daric V."/>
            <person name="Darras S."/>
        </authorList>
    </citation>
    <scope>NUCLEOTIDE SEQUENCE [LARGE SCALE GENOMIC DNA]</scope>
</reference>
<feature type="region of interest" description="Disordered" evidence="1">
    <location>
        <begin position="46"/>
        <end position="74"/>
    </location>
</feature>
<dbReference type="SMART" id="SM00231">
    <property type="entry name" value="FA58C"/>
    <property type="match status" value="1"/>
</dbReference>
<dbReference type="InterPro" id="IPR008979">
    <property type="entry name" value="Galactose-bd-like_sf"/>
</dbReference>
<dbReference type="PROSITE" id="PS50022">
    <property type="entry name" value="FA58C_3"/>
    <property type="match status" value="1"/>
</dbReference>
<dbReference type="Proteomes" id="UP001642483">
    <property type="component" value="Unassembled WGS sequence"/>
</dbReference>
<feature type="chain" id="PRO_5045115920" description="F5/8 type C domain-containing protein" evidence="2">
    <location>
        <begin position="25"/>
        <end position="245"/>
    </location>
</feature>
<keyword evidence="2" id="KW-0732">Signal</keyword>
<proteinExistence type="predicted"/>
<dbReference type="SUPFAM" id="SSF49785">
    <property type="entry name" value="Galactose-binding domain-like"/>
    <property type="match status" value="1"/>
</dbReference>
<accession>A0ABP0EUY1</accession>
<evidence type="ECO:0000259" key="3">
    <source>
        <dbReference type="PROSITE" id="PS50022"/>
    </source>
</evidence>
<feature type="signal peptide" evidence="2">
    <location>
        <begin position="1"/>
        <end position="24"/>
    </location>
</feature>
<dbReference type="Gene3D" id="2.60.120.260">
    <property type="entry name" value="Galactose-binding domain-like"/>
    <property type="match status" value="1"/>
</dbReference>
<dbReference type="Gene3D" id="1.20.5.320">
    <property type="entry name" value="6-Phosphogluconate Dehydrogenase, domain 3"/>
    <property type="match status" value="1"/>
</dbReference>
<sequence length="245" mass="27243">MMTSVIAHVLALALAANLATLVLSQNEQICLNVQRDPQGVANINGVPGPPGKRGIPGVQGPQGTKGDPGPPGRCECDRSEVVELKEMLFRLHPNFREEMCSVGVKNGTVRDEDMTASSNYWDRRYISYAGRLDGDKFWHPDASKYQSPGEWLQVDLRTPTTVTGIVTQGASGYWMTSFKVSLGNSTDQLQVIQDVDGNDVIFQGNTDHNTHVQNMFLNPIKARYFRLIVVTFHRYIGLRLEYLTC</sequence>
<evidence type="ECO:0000256" key="1">
    <source>
        <dbReference type="SAM" id="MobiDB-lite"/>
    </source>
</evidence>
<protein>
    <recommendedName>
        <fullName evidence="3">F5/8 type C domain-containing protein</fullName>
    </recommendedName>
</protein>
<dbReference type="PANTHER" id="PTHR24543">
    <property type="entry name" value="MULTICOPPER OXIDASE-RELATED"/>
    <property type="match status" value="1"/>
</dbReference>
<keyword evidence="5" id="KW-1185">Reference proteome</keyword>
<evidence type="ECO:0000256" key="2">
    <source>
        <dbReference type="SAM" id="SignalP"/>
    </source>
</evidence>
<evidence type="ECO:0000313" key="5">
    <source>
        <dbReference type="Proteomes" id="UP001642483"/>
    </source>
</evidence>
<dbReference type="EMBL" id="CAWYQH010000001">
    <property type="protein sequence ID" value="CAK8671170.1"/>
    <property type="molecule type" value="Genomic_DNA"/>
</dbReference>
<dbReference type="PANTHER" id="PTHR24543:SF325">
    <property type="entry name" value="F5_8 TYPE C DOMAIN-CONTAINING PROTEIN"/>
    <property type="match status" value="1"/>
</dbReference>
<gene>
    <name evidence="4" type="ORF">CVLEPA_LOCUS186</name>
</gene>
<organism evidence="4 5">
    <name type="scientific">Clavelina lepadiformis</name>
    <name type="common">Light-bulb sea squirt</name>
    <name type="synonym">Ascidia lepadiformis</name>
    <dbReference type="NCBI Taxonomy" id="159417"/>
    <lineage>
        <taxon>Eukaryota</taxon>
        <taxon>Metazoa</taxon>
        <taxon>Chordata</taxon>
        <taxon>Tunicata</taxon>
        <taxon>Ascidiacea</taxon>
        <taxon>Aplousobranchia</taxon>
        <taxon>Clavelinidae</taxon>
        <taxon>Clavelina</taxon>
    </lineage>
</organism>
<evidence type="ECO:0000313" key="4">
    <source>
        <dbReference type="EMBL" id="CAK8671170.1"/>
    </source>
</evidence>
<name>A0ABP0EUY1_CLALP</name>